<dbReference type="OrthoDB" id="9796786at2"/>
<sequence length="121" mass="13824">MNTYKIIENDAEYEAALARIDIIFDAKPNTDEEKELKLLVLLVREYESEKYPIPNPDPIEAIKTRMADLGLKDKDLISYIGDKTAVSRILNRHRDLTIEMARKLHQGLGIPAEILLAEPVH</sequence>
<accession>A0A2T2YL92</accession>
<dbReference type="InterPro" id="IPR010982">
    <property type="entry name" value="Lambda_DNA-bd_dom_sf"/>
</dbReference>
<dbReference type="Gene3D" id="1.10.260.40">
    <property type="entry name" value="lambda repressor-like DNA-binding domains"/>
    <property type="match status" value="1"/>
</dbReference>
<reference evidence="2 3" key="1">
    <citation type="submission" date="2018-03" db="EMBL/GenBank/DDBJ databases">
        <title>Adhaeribacter sp. HMF7605 Genome sequencing and assembly.</title>
        <authorList>
            <person name="Kang H."/>
            <person name="Kang J."/>
            <person name="Cha I."/>
            <person name="Kim H."/>
            <person name="Joh K."/>
        </authorList>
    </citation>
    <scope>NUCLEOTIDE SEQUENCE [LARGE SCALE GENOMIC DNA]</scope>
    <source>
        <strain evidence="2 3">HMF7605</strain>
    </source>
</reference>
<dbReference type="SUPFAM" id="SSF47413">
    <property type="entry name" value="lambda repressor-like DNA-binding domains"/>
    <property type="match status" value="1"/>
</dbReference>
<evidence type="ECO:0000313" key="3">
    <source>
        <dbReference type="Proteomes" id="UP000240357"/>
    </source>
</evidence>
<dbReference type="EMBL" id="PYFT01000001">
    <property type="protein sequence ID" value="PSR56277.1"/>
    <property type="molecule type" value="Genomic_DNA"/>
</dbReference>
<name>A0A2T2YL92_9BACT</name>
<proteinExistence type="predicted"/>
<dbReference type="PANTHER" id="PTHR40455">
    <property type="entry name" value="ANTITOXIN HIGA"/>
    <property type="match status" value="1"/>
</dbReference>
<organism evidence="2 3">
    <name type="scientific">Adhaeribacter arboris</name>
    <dbReference type="NCBI Taxonomy" id="2072846"/>
    <lineage>
        <taxon>Bacteria</taxon>
        <taxon>Pseudomonadati</taxon>
        <taxon>Bacteroidota</taxon>
        <taxon>Cytophagia</taxon>
        <taxon>Cytophagales</taxon>
        <taxon>Hymenobacteraceae</taxon>
        <taxon>Adhaeribacter</taxon>
    </lineage>
</organism>
<dbReference type="GO" id="GO:0006355">
    <property type="term" value="P:regulation of DNA-templated transcription"/>
    <property type="evidence" value="ECO:0007669"/>
    <property type="project" value="InterPro"/>
</dbReference>
<keyword evidence="3" id="KW-1185">Reference proteome</keyword>
<evidence type="ECO:0000259" key="1">
    <source>
        <dbReference type="PROSITE" id="PS50943"/>
    </source>
</evidence>
<dbReference type="InterPro" id="IPR039060">
    <property type="entry name" value="Antitox_HigA"/>
</dbReference>
<dbReference type="RefSeq" id="WP_106932456.1">
    <property type="nucleotide sequence ID" value="NZ_PYFT01000001.1"/>
</dbReference>
<dbReference type="InterPro" id="IPR001387">
    <property type="entry name" value="Cro/C1-type_HTH"/>
</dbReference>
<comment type="caution">
    <text evidence="2">The sequence shown here is derived from an EMBL/GenBank/DDBJ whole genome shotgun (WGS) entry which is preliminary data.</text>
</comment>
<gene>
    <name evidence="2" type="ORF">AHMF7605_23635</name>
</gene>
<dbReference type="PANTHER" id="PTHR40455:SF1">
    <property type="entry name" value="ANTITOXIN HIGA"/>
    <property type="match status" value="1"/>
</dbReference>
<dbReference type="GO" id="GO:0001046">
    <property type="term" value="F:core promoter sequence-specific DNA binding"/>
    <property type="evidence" value="ECO:0007669"/>
    <property type="project" value="TreeGrafter"/>
</dbReference>
<evidence type="ECO:0000313" key="2">
    <source>
        <dbReference type="EMBL" id="PSR56277.1"/>
    </source>
</evidence>
<dbReference type="AlphaFoldDB" id="A0A2T2YL92"/>
<protein>
    <submittedName>
        <fullName evidence="2">Transcriptional regulator</fullName>
    </submittedName>
</protein>
<feature type="domain" description="HTH cro/C1-type" evidence="1">
    <location>
        <begin position="82"/>
        <end position="115"/>
    </location>
</feature>
<dbReference type="Proteomes" id="UP000240357">
    <property type="component" value="Unassembled WGS sequence"/>
</dbReference>
<dbReference type="CDD" id="cd00093">
    <property type="entry name" value="HTH_XRE"/>
    <property type="match status" value="1"/>
</dbReference>
<dbReference type="PROSITE" id="PS50943">
    <property type="entry name" value="HTH_CROC1"/>
    <property type="match status" value="1"/>
</dbReference>